<dbReference type="Pfam" id="PF25183">
    <property type="entry name" value="OMP_b-brl_4"/>
    <property type="match status" value="1"/>
</dbReference>
<evidence type="ECO:0000256" key="6">
    <source>
        <dbReference type="ARBA" id="ARBA00023237"/>
    </source>
</evidence>
<dbReference type="GO" id="GO:0044718">
    <property type="term" value="P:siderophore transmembrane transport"/>
    <property type="evidence" value="ECO:0007669"/>
    <property type="project" value="TreeGrafter"/>
</dbReference>
<evidence type="ECO:0000256" key="5">
    <source>
        <dbReference type="ARBA" id="ARBA00023136"/>
    </source>
</evidence>
<keyword evidence="9" id="KW-0121">Carboxypeptidase</keyword>
<dbReference type="Proteomes" id="UP000187181">
    <property type="component" value="Unassembled WGS sequence"/>
</dbReference>
<dbReference type="Gene3D" id="2.40.170.20">
    <property type="entry name" value="TonB-dependent receptor, beta-barrel domain"/>
    <property type="match status" value="1"/>
</dbReference>
<dbReference type="GO" id="GO:0009279">
    <property type="term" value="C:cell outer membrane"/>
    <property type="evidence" value="ECO:0007669"/>
    <property type="project" value="UniProtKB-SubCell"/>
</dbReference>
<accession>A0A1R3XST5</accession>
<evidence type="ECO:0000256" key="1">
    <source>
        <dbReference type="ARBA" id="ARBA00004571"/>
    </source>
</evidence>
<evidence type="ECO:0000313" key="9">
    <source>
        <dbReference type="EMBL" id="SIT94675.1"/>
    </source>
</evidence>
<dbReference type="STRING" id="1317125.SAMN05444128_3709"/>
<proteinExistence type="predicted"/>
<keyword evidence="10" id="KW-1185">Reference proteome</keyword>
<evidence type="ECO:0000256" key="4">
    <source>
        <dbReference type="ARBA" id="ARBA00022692"/>
    </source>
</evidence>
<dbReference type="AlphaFoldDB" id="A0A1R3XST5"/>
<evidence type="ECO:0000256" key="7">
    <source>
        <dbReference type="SAM" id="SignalP"/>
    </source>
</evidence>
<dbReference type="SUPFAM" id="SSF49464">
    <property type="entry name" value="Carboxypeptidase regulatory domain-like"/>
    <property type="match status" value="1"/>
</dbReference>
<dbReference type="RefSeq" id="WP_244554767.1">
    <property type="nucleotide sequence ID" value="NZ_FTPP01000004.1"/>
</dbReference>
<keyword evidence="7" id="KW-0732">Signal</keyword>
<dbReference type="Pfam" id="PF13620">
    <property type="entry name" value="CarboxypepD_reg"/>
    <property type="match status" value="1"/>
</dbReference>
<feature type="domain" description="TonB-dependent transporter Oar-like beta-barrel" evidence="8">
    <location>
        <begin position="234"/>
        <end position="1050"/>
    </location>
</feature>
<feature type="signal peptide" evidence="7">
    <location>
        <begin position="1"/>
        <end position="20"/>
    </location>
</feature>
<keyword evidence="3" id="KW-1134">Transmembrane beta strand</keyword>
<keyword evidence="4" id="KW-0812">Transmembrane</keyword>
<evidence type="ECO:0000259" key="8">
    <source>
        <dbReference type="Pfam" id="PF25183"/>
    </source>
</evidence>
<dbReference type="GO" id="GO:0004180">
    <property type="term" value="F:carboxypeptidase activity"/>
    <property type="evidence" value="ECO:0007669"/>
    <property type="project" value="UniProtKB-KW"/>
</dbReference>
<dbReference type="PANTHER" id="PTHR30069:SF46">
    <property type="entry name" value="OAR PROTEIN"/>
    <property type="match status" value="1"/>
</dbReference>
<dbReference type="GO" id="GO:0015344">
    <property type="term" value="F:siderophore uptake transmembrane transporter activity"/>
    <property type="evidence" value="ECO:0007669"/>
    <property type="project" value="TreeGrafter"/>
</dbReference>
<evidence type="ECO:0000256" key="3">
    <source>
        <dbReference type="ARBA" id="ARBA00022452"/>
    </source>
</evidence>
<dbReference type="EMBL" id="FTPP01000004">
    <property type="protein sequence ID" value="SIT94675.1"/>
    <property type="molecule type" value="Genomic_DNA"/>
</dbReference>
<name>A0A1R3XST5_9BACT</name>
<keyword evidence="9" id="KW-0378">Hydrolase</keyword>
<sequence>MKKLLLSTLLMLLCVITMHAQVTTSSVSGSVKDSKGEALIGATVRATHQPSGTTYGAVTNTDGRFNIANTRIGGPYTIEVSYIGFQPMSYTNITLQLGRPYVLDAVLSSGGLELQEVMVTADQSSVFNAQRTGAATNVSTEQIATLPTVTRSLTDFTRLTPQANGNGFAGRDGRFNNVQIDGANFNNGFGLNSNPLPGGRSQPISIDAIEQVQVNIAPFDVRQSGFTGAGINAVTRSGNNEFSGSVYGFYRNQDMNGRRVNGEKLDQSNETSSRTFGFRLGGPIIKNKLFFFVNAETIDEKGTNPNAVNLWRASDNGVANPDQNIARTRRSDLEAVRNHLINTWGYDPGSYEGYANDNGTKSTNFLTRIDWNISDKHKLAVRYNQVVGQAGSLVNGSSGPSPRSSVNRVSDQSMAFSKTMYDTENIVRSASAELNSTFSSRLSNQFLATYSRIQDTRKSPSEIFPMVDIWDGDANGTNYMTFGYELFTFGNDVLNNNYSITNNLTYLAGKHTITGGATFESQKFGNQYIRMGTSYYRYKSVEDFLTTGTPNEVAPIMFGLTYPYEGQDTYAPIVLGTAGAYIQDKFAATDRLDLTLGLRADMPVYMNDLTANQSIDELTLRTPEGGERKYTTSEWPKSRIMLAPRIGFNFDALGDGSLQLRGGTGLFNGRVPFVWLTNMPSNSGVIQNNVEPNGYASVAGWIGDIRFQPEQYYWLNNTPASAQNVFIKNPRAGVPTSFALVDNEFRMPKVWRTSLGADYTIPGTPLVATADIIYTKDVNAAYQFGANRKDAPTTLNYGGEGENDNRGYYPDGANSTKYNNAVNANTAVVLTNTSAKGESFSSTVGLSLPARNGLYGSLYYTYTHATEVSGNPGSNASSAWLGSPSVNGPNEQILYKSQYAVPHNVVGNLSYKVNYFGNLATTVSLFYNGSHQGRFSYTYNGDINKDGINADLLYVPNDVNNMNFVDIIDSKTKEVVFTAQQQRDAFNTFIENDDYLKTRRGQYAERNGALMPWLNRFDFKLIQDVYTNIGGKRNTLQLTADVMNVGNLLNSEWGIMTGFNNAQSVLTTNSSTTPISKEGVPSFQMRTVTENGQTVLPTAPFRDITTLSTTWYAQLGLRYIFN</sequence>
<dbReference type="Gene3D" id="2.170.130.10">
    <property type="entry name" value="TonB-dependent receptor, plug domain"/>
    <property type="match status" value="1"/>
</dbReference>
<dbReference type="InterPro" id="IPR036942">
    <property type="entry name" value="Beta-barrel_TonB_sf"/>
</dbReference>
<organism evidence="9 10">
    <name type="scientific">Pontibacter indicus</name>
    <dbReference type="NCBI Taxonomy" id="1317125"/>
    <lineage>
        <taxon>Bacteria</taxon>
        <taxon>Pseudomonadati</taxon>
        <taxon>Bacteroidota</taxon>
        <taxon>Cytophagia</taxon>
        <taxon>Cytophagales</taxon>
        <taxon>Hymenobacteraceae</taxon>
        <taxon>Pontibacter</taxon>
    </lineage>
</organism>
<protein>
    <submittedName>
        <fullName evidence="9">Carboxypeptidase regulatory-like domain-containing protein</fullName>
    </submittedName>
</protein>
<dbReference type="InterPro" id="IPR008969">
    <property type="entry name" value="CarboxyPept-like_regulatory"/>
</dbReference>
<dbReference type="InterPro" id="IPR039426">
    <property type="entry name" value="TonB-dep_rcpt-like"/>
</dbReference>
<dbReference type="InterPro" id="IPR037066">
    <property type="entry name" value="Plug_dom_sf"/>
</dbReference>
<keyword evidence="2" id="KW-0813">Transport</keyword>
<reference evidence="10" key="1">
    <citation type="submission" date="2017-01" db="EMBL/GenBank/DDBJ databases">
        <authorList>
            <person name="Varghese N."/>
            <person name="Submissions S."/>
        </authorList>
    </citation>
    <scope>NUCLEOTIDE SEQUENCE [LARGE SCALE GENOMIC DNA]</scope>
    <source>
        <strain evidence="10">LP100</strain>
    </source>
</reference>
<evidence type="ECO:0000313" key="10">
    <source>
        <dbReference type="Proteomes" id="UP000187181"/>
    </source>
</evidence>
<dbReference type="Gene3D" id="2.60.40.1120">
    <property type="entry name" value="Carboxypeptidase-like, regulatory domain"/>
    <property type="match status" value="1"/>
</dbReference>
<keyword evidence="9" id="KW-0645">Protease</keyword>
<dbReference type="SUPFAM" id="SSF56935">
    <property type="entry name" value="Porins"/>
    <property type="match status" value="1"/>
</dbReference>
<feature type="chain" id="PRO_5010355757" evidence="7">
    <location>
        <begin position="21"/>
        <end position="1122"/>
    </location>
</feature>
<dbReference type="PANTHER" id="PTHR30069">
    <property type="entry name" value="TONB-DEPENDENT OUTER MEMBRANE RECEPTOR"/>
    <property type="match status" value="1"/>
</dbReference>
<keyword evidence="6" id="KW-0998">Cell outer membrane</keyword>
<evidence type="ECO:0000256" key="2">
    <source>
        <dbReference type="ARBA" id="ARBA00022448"/>
    </source>
</evidence>
<comment type="subcellular location">
    <subcellularLocation>
        <location evidence="1">Cell outer membrane</location>
        <topology evidence="1">Multi-pass membrane protein</topology>
    </subcellularLocation>
</comment>
<gene>
    <name evidence="9" type="ORF">SAMN05444128_3709</name>
</gene>
<dbReference type="InterPro" id="IPR057601">
    <property type="entry name" value="Oar-like_b-barrel"/>
</dbReference>
<keyword evidence="5" id="KW-0472">Membrane</keyword>